<dbReference type="Pfam" id="PF13333">
    <property type="entry name" value="rve_2"/>
    <property type="match status" value="1"/>
</dbReference>
<evidence type="ECO:0000259" key="1">
    <source>
        <dbReference type="PROSITE" id="PS50994"/>
    </source>
</evidence>
<dbReference type="InterPro" id="IPR001584">
    <property type="entry name" value="Integrase_cat-core"/>
</dbReference>
<feature type="domain" description="Integrase catalytic" evidence="1">
    <location>
        <begin position="203"/>
        <end position="378"/>
    </location>
</feature>
<comment type="caution">
    <text evidence="2">The sequence shown here is derived from an EMBL/GenBank/DDBJ whole genome shotgun (WGS) entry which is preliminary data.</text>
</comment>
<gene>
    <name evidence="2" type="ORF">H8K52_16710</name>
</gene>
<dbReference type="InterPro" id="IPR002514">
    <property type="entry name" value="Transposase_8"/>
</dbReference>
<dbReference type="InterPro" id="IPR048020">
    <property type="entry name" value="Transpos_IS3"/>
</dbReference>
<dbReference type="EMBL" id="JACOFW010000023">
    <property type="protein sequence ID" value="MBC3808983.1"/>
    <property type="molecule type" value="Genomic_DNA"/>
</dbReference>
<dbReference type="Pfam" id="PF00665">
    <property type="entry name" value="rve"/>
    <property type="match status" value="1"/>
</dbReference>
<dbReference type="SUPFAM" id="SSF46689">
    <property type="entry name" value="Homeodomain-like"/>
    <property type="match status" value="1"/>
</dbReference>
<sequence>MRKSRFTDEFKAEAIKQITERGHKVVDVAQRLGVSDKSLYLWLRQSNGKQSIASTDDVVALKAEMSRLKAELKRTTEERDIPKKGHRVLCQGVRVKYAFIDAHQNRYRLTSMCRVLKVNRSGYYAWKKTPLSNRAIEDARILEEIKQAHVESGGIYGSPRIHKDLKEAGIACSANRVAKIMRMAQIKSARGYRKPRFKAGKPVIAAPNRLEQQFNVEQADTAWVTDITYIRTYEGWLYLAVVIDLYSRAVVGWSMKSTMATEIVLDALLMAVWRRRPKKPIIIHSDQGSQFGSDDFARWCKEHQLVPSMSRRGNCYDNAVAESFFSNLKKERVKRKIYATREEARSDIFDYIEVFYNRKRRHSYLNQMSPLAFEQRQFGS</sequence>
<dbReference type="Pfam" id="PF13276">
    <property type="entry name" value="HTH_21"/>
    <property type="match status" value="1"/>
</dbReference>
<dbReference type="Gene3D" id="1.10.10.60">
    <property type="entry name" value="Homeodomain-like"/>
    <property type="match status" value="1"/>
</dbReference>
<proteinExistence type="predicted"/>
<dbReference type="Proteomes" id="UP000648257">
    <property type="component" value="Unassembled WGS sequence"/>
</dbReference>
<dbReference type="Gene3D" id="3.30.420.10">
    <property type="entry name" value="Ribonuclease H-like superfamily/Ribonuclease H"/>
    <property type="match status" value="1"/>
</dbReference>
<dbReference type="InterPro" id="IPR050900">
    <property type="entry name" value="Transposase_IS3/IS150/IS904"/>
</dbReference>
<dbReference type="PANTHER" id="PTHR46889:SF4">
    <property type="entry name" value="TRANSPOSASE INSO FOR INSERTION SEQUENCE ELEMENT IS911B-RELATED"/>
    <property type="match status" value="1"/>
</dbReference>
<accession>A0ABR6X7Q0</accession>
<evidence type="ECO:0000313" key="2">
    <source>
        <dbReference type="EMBL" id="MBC3808983.1"/>
    </source>
</evidence>
<dbReference type="InterPro" id="IPR009057">
    <property type="entry name" value="Homeodomain-like_sf"/>
</dbReference>
<dbReference type="PROSITE" id="PS50994">
    <property type="entry name" value="INTEGRASE"/>
    <property type="match status" value="1"/>
</dbReference>
<organism evidence="2 3">
    <name type="scientific">Undibacterium seohonense</name>
    <dbReference type="NCBI Taxonomy" id="1344950"/>
    <lineage>
        <taxon>Bacteria</taxon>
        <taxon>Pseudomonadati</taxon>
        <taxon>Pseudomonadota</taxon>
        <taxon>Betaproteobacteria</taxon>
        <taxon>Burkholderiales</taxon>
        <taxon>Oxalobacteraceae</taxon>
        <taxon>Undibacterium</taxon>
    </lineage>
</organism>
<dbReference type="PANTHER" id="PTHR46889">
    <property type="entry name" value="TRANSPOSASE INSF FOR INSERTION SEQUENCE IS3B-RELATED"/>
    <property type="match status" value="1"/>
</dbReference>
<dbReference type="InterPro" id="IPR036397">
    <property type="entry name" value="RNaseH_sf"/>
</dbReference>
<keyword evidence="3" id="KW-1185">Reference proteome</keyword>
<dbReference type="InterPro" id="IPR012337">
    <property type="entry name" value="RNaseH-like_sf"/>
</dbReference>
<reference evidence="2 3" key="1">
    <citation type="submission" date="2020-08" db="EMBL/GenBank/DDBJ databases">
        <title>Novel species isolated from subtropical streams in China.</title>
        <authorList>
            <person name="Lu H."/>
        </authorList>
    </citation>
    <scope>NUCLEOTIDE SEQUENCE [LARGE SCALE GENOMIC DNA]</scope>
    <source>
        <strain evidence="2 3">KACC 16656</strain>
    </source>
</reference>
<dbReference type="Pfam" id="PF01527">
    <property type="entry name" value="HTH_Tnp_1"/>
    <property type="match status" value="1"/>
</dbReference>
<dbReference type="SUPFAM" id="SSF53098">
    <property type="entry name" value="Ribonuclease H-like"/>
    <property type="match status" value="1"/>
</dbReference>
<protein>
    <submittedName>
        <fullName evidence="2">IS3 family transposase</fullName>
    </submittedName>
</protein>
<dbReference type="InterPro" id="IPR025948">
    <property type="entry name" value="HTH-like_dom"/>
</dbReference>
<name>A0ABR6X7Q0_9BURK</name>
<evidence type="ECO:0000313" key="3">
    <source>
        <dbReference type="Proteomes" id="UP000648257"/>
    </source>
</evidence>
<dbReference type="NCBIfam" id="NF033516">
    <property type="entry name" value="transpos_IS3"/>
    <property type="match status" value="1"/>
</dbReference>